<evidence type="ECO:0000256" key="3">
    <source>
        <dbReference type="ARBA" id="ARBA00022729"/>
    </source>
</evidence>
<dbReference type="GO" id="GO:0043315">
    <property type="term" value="P:positive regulation of neutrophil degranulation"/>
    <property type="evidence" value="ECO:0007669"/>
    <property type="project" value="TreeGrafter"/>
</dbReference>
<feature type="domain" description="UPAR/Ly6" evidence="7">
    <location>
        <begin position="326"/>
        <end position="402"/>
    </location>
</feature>
<evidence type="ECO:0000256" key="5">
    <source>
        <dbReference type="ARBA" id="ARBA00023180"/>
    </source>
</evidence>
<dbReference type="Proteomes" id="UP000515140">
    <property type="component" value="Unplaced"/>
</dbReference>
<keyword evidence="2" id="KW-1003">Cell membrane</keyword>
<proteinExistence type="predicted"/>
<organism evidence="8 9">
    <name type="scientific">Phascolarctos cinereus</name>
    <name type="common">Koala</name>
    <dbReference type="NCBI Taxonomy" id="38626"/>
    <lineage>
        <taxon>Eukaryota</taxon>
        <taxon>Metazoa</taxon>
        <taxon>Chordata</taxon>
        <taxon>Craniata</taxon>
        <taxon>Vertebrata</taxon>
        <taxon>Euteleostomi</taxon>
        <taxon>Mammalia</taxon>
        <taxon>Metatheria</taxon>
        <taxon>Diprotodontia</taxon>
        <taxon>Phascolarctidae</taxon>
        <taxon>Phascolarctos</taxon>
    </lineage>
</organism>
<dbReference type="CDD" id="cd23623">
    <property type="entry name" value="TFP_LU_ECD_CD177_rpt1"/>
    <property type="match status" value="2"/>
</dbReference>
<dbReference type="CDD" id="cd23564">
    <property type="entry name" value="TFP_LU_ECD_LYPD4_rpt1_like"/>
    <property type="match status" value="1"/>
</dbReference>
<dbReference type="PANTHER" id="PTHR16529">
    <property type="entry name" value="CD177 ANTIGEN"/>
    <property type="match status" value="1"/>
</dbReference>
<dbReference type="GO" id="GO:0045217">
    <property type="term" value="P:cell-cell junction maintenance"/>
    <property type="evidence" value="ECO:0007669"/>
    <property type="project" value="TreeGrafter"/>
</dbReference>
<evidence type="ECO:0000313" key="8">
    <source>
        <dbReference type="Proteomes" id="UP000515140"/>
    </source>
</evidence>
<dbReference type="GeneID" id="110220060"/>
<evidence type="ECO:0000256" key="2">
    <source>
        <dbReference type="ARBA" id="ARBA00022475"/>
    </source>
</evidence>
<reference evidence="9" key="1">
    <citation type="submission" date="2025-08" db="UniProtKB">
        <authorList>
            <consortium name="RefSeq"/>
        </authorList>
    </citation>
    <scope>IDENTIFICATION</scope>
    <source>
        <tissue evidence="9">Spleen</tissue>
    </source>
</reference>
<dbReference type="SUPFAM" id="SSF57302">
    <property type="entry name" value="Snake toxin-like"/>
    <property type="match status" value="1"/>
</dbReference>
<dbReference type="RefSeq" id="XP_020859564.1">
    <property type="nucleotide sequence ID" value="XM_021003905.1"/>
</dbReference>
<dbReference type="GO" id="GO:0044853">
    <property type="term" value="C:plasma membrane raft"/>
    <property type="evidence" value="ECO:0007669"/>
    <property type="project" value="TreeGrafter"/>
</dbReference>
<keyword evidence="5" id="KW-0325">Glycoprotein</keyword>
<accession>A0A6P5LTG9</accession>
<dbReference type="GO" id="GO:2001044">
    <property type="term" value="P:regulation of integrin-mediated signaling pathway"/>
    <property type="evidence" value="ECO:0007669"/>
    <property type="project" value="TreeGrafter"/>
</dbReference>
<feature type="domain" description="UPAR/Ly6" evidence="7">
    <location>
        <begin position="241"/>
        <end position="305"/>
    </location>
</feature>
<feature type="domain" description="UPAR/Ly6" evidence="7">
    <location>
        <begin position="46"/>
        <end position="111"/>
    </location>
</feature>
<feature type="chain" id="PRO_5027938069" evidence="6">
    <location>
        <begin position="21"/>
        <end position="668"/>
    </location>
</feature>
<dbReference type="InParanoid" id="A0A6P5LTG9"/>
<comment type="subcellular location">
    <subcellularLocation>
        <location evidence="1">Cell membrane</location>
    </subcellularLocation>
</comment>
<name>A0A6P5LTG9_PHACI</name>
<feature type="domain" description="UPAR/Ly6" evidence="7">
    <location>
        <begin position="508"/>
        <end position="573"/>
    </location>
</feature>
<evidence type="ECO:0000256" key="4">
    <source>
        <dbReference type="ARBA" id="ARBA00023136"/>
    </source>
</evidence>
<evidence type="ECO:0000256" key="1">
    <source>
        <dbReference type="ARBA" id="ARBA00004236"/>
    </source>
</evidence>
<gene>
    <name evidence="9" type="primary">LOC110220060</name>
</gene>
<keyword evidence="3 6" id="KW-0732">Signal</keyword>
<feature type="domain" description="UPAR/Ly6" evidence="7">
    <location>
        <begin position="593"/>
        <end position="668"/>
    </location>
</feature>
<dbReference type="Pfam" id="PF00021">
    <property type="entry name" value="UPAR_LY6"/>
    <property type="match status" value="6"/>
</dbReference>
<dbReference type="PANTHER" id="PTHR16529:SF8">
    <property type="entry name" value="CD177 ANTIGEN"/>
    <property type="match status" value="1"/>
</dbReference>
<dbReference type="InterPro" id="IPR016054">
    <property type="entry name" value="LY6_UPA_recep-like"/>
</dbReference>
<dbReference type="InterPro" id="IPR045860">
    <property type="entry name" value="Snake_toxin-like_sf"/>
</dbReference>
<dbReference type="AlphaFoldDB" id="A0A6P5LTG9"/>
<dbReference type="InterPro" id="IPR051899">
    <property type="entry name" value="Fert-Immune_med_protein"/>
</dbReference>
<dbReference type="CDD" id="cd23636">
    <property type="entry name" value="TFP_LU_ECD_CD177_rpt2"/>
    <property type="match status" value="1"/>
</dbReference>
<keyword evidence="8" id="KW-1185">Reference proteome</keyword>
<evidence type="ECO:0000256" key="6">
    <source>
        <dbReference type="SAM" id="SignalP"/>
    </source>
</evidence>
<evidence type="ECO:0000313" key="9">
    <source>
        <dbReference type="RefSeq" id="XP_020859564.1"/>
    </source>
</evidence>
<protein>
    <submittedName>
        <fullName evidence="9">CD177 antigen-like</fullName>
    </submittedName>
</protein>
<feature type="signal peptide" evidence="6">
    <location>
        <begin position="1"/>
        <end position="20"/>
    </location>
</feature>
<dbReference type="GO" id="GO:0007159">
    <property type="term" value="P:leukocyte cell-cell adhesion"/>
    <property type="evidence" value="ECO:0007669"/>
    <property type="project" value="TreeGrafter"/>
</dbReference>
<dbReference type="GO" id="GO:0098742">
    <property type="term" value="P:cell-cell adhesion via plasma-membrane adhesion molecules"/>
    <property type="evidence" value="ECO:0007669"/>
    <property type="project" value="TreeGrafter"/>
</dbReference>
<sequence>MGPQLFWLLGAALALPCTEALVCKKGYLIHDDDRSAFPISWNVRITETCEAGEGCQETLIILESGNRVGAVISHGCTRAQAHEAKDIQHRAPPGVTIASFTKVCHSDLCNDLDNTLPLWTPEPTDAPAQGALQCPLCVSPFSCPSDAPLVPCPSGTTHCYSGTIQLSGGGLSHPLRVQGCVPHGGCQLLNGTETIGPISLTESCESEGSQDTRAQVCFTGHLSEIRDKSDLPISWTATYKETCKPGEGCQDTLILLESGDKVAIVLRKGCQRGRTQEPLHTWHRRPPGVTIISYTHVCHSDLCNNLSSSFPLWRSRPPTAAPAPDGFQCPTCVALGSSCLNPKLSVCPEGTSQCYQGVFRLSGGGIVTDLSIQGCATEAVTGCSLLGKTQAFGPIAVNETCRGKKFEDQSSPNRVSATTVQVWGMRVGLLLALWGCLPPRKLDHLGGDRNNLQLPCRPRLQDHGTTAVLAPWGSLALPCTGALTCYKGVSLSMGQNLRNEPEDLTTENTITCKAREVCQETVLFTESGTSGIILSSKGCIADGSTSSGPTTLASPGVTIISYTRVCSSDLCNDLSSTASILSPASPAAPAPGGFRCPTCVALGSSCSNPMLSVCPEGTSSCYQGLLSLSGGGISMNLGIQGCAPKAVTGCSLLGKTQAFGPIDVTEVC</sequence>
<dbReference type="KEGG" id="pcw:110220060"/>
<evidence type="ECO:0000259" key="7">
    <source>
        <dbReference type="Pfam" id="PF00021"/>
    </source>
</evidence>
<keyword evidence="4" id="KW-0472">Membrane</keyword>
<feature type="domain" description="UPAR/Ly6" evidence="7">
    <location>
        <begin position="131"/>
        <end position="206"/>
    </location>
</feature>
<dbReference type="FunCoup" id="A0A6P5LTG9">
    <property type="interactions" value="118"/>
</dbReference>